<accession>A0A9D1KBV3</accession>
<comment type="caution">
    <text evidence="1">The sequence shown here is derived from an EMBL/GenBank/DDBJ whole genome shotgun (WGS) entry which is preliminary data.</text>
</comment>
<proteinExistence type="predicted"/>
<protein>
    <submittedName>
        <fullName evidence="1">Uncharacterized protein</fullName>
    </submittedName>
</protein>
<evidence type="ECO:0000313" key="2">
    <source>
        <dbReference type="Proteomes" id="UP000886833"/>
    </source>
</evidence>
<sequence>MINNDMNKFKVSDEKNVQYEMRLYEINGNFFETLEELKKYCKNNNLSIDTAYLLDYIRTMAGRSDVIRKSNFDGKGLCYTVVDEDGYGIYNNERSIKCERFVWEFNYGDIREMYEPFRKKGVVFEDDIYFKIDEREQRILKKIKEKRYFNS</sequence>
<evidence type="ECO:0000313" key="1">
    <source>
        <dbReference type="EMBL" id="HIT38035.1"/>
    </source>
</evidence>
<dbReference type="EMBL" id="DVKQ01000079">
    <property type="protein sequence ID" value="HIT38035.1"/>
    <property type="molecule type" value="Genomic_DNA"/>
</dbReference>
<organism evidence="1 2">
    <name type="scientific">Candidatus Onthousia faecipullorum</name>
    <dbReference type="NCBI Taxonomy" id="2840887"/>
    <lineage>
        <taxon>Bacteria</taxon>
        <taxon>Bacillati</taxon>
        <taxon>Bacillota</taxon>
        <taxon>Bacilli</taxon>
        <taxon>Candidatus Onthousia</taxon>
    </lineage>
</organism>
<dbReference type="Proteomes" id="UP000886833">
    <property type="component" value="Unassembled WGS sequence"/>
</dbReference>
<reference evidence="1" key="1">
    <citation type="submission" date="2020-10" db="EMBL/GenBank/DDBJ databases">
        <authorList>
            <person name="Gilroy R."/>
        </authorList>
    </citation>
    <scope>NUCLEOTIDE SEQUENCE</scope>
    <source>
        <strain evidence="1">CHK195-26880</strain>
    </source>
</reference>
<dbReference type="AlphaFoldDB" id="A0A9D1KBV3"/>
<gene>
    <name evidence="1" type="ORF">IAB59_06140</name>
</gene>
<reference evidence="1" key="2">
    <citation type="journal article" date="2021" name="PeerJ">
        <title>Extensive microbial diversity within the chicken gut microbiome revealed by metagenomics and culture.</title>
        <authorList>
            <person name="Gilroy R."/>
            <person name="Ravi A."/>
            <person name="Getino M."/>
            <person name="Pursley I."/>
            <person name="Horton D.L."/>
            <person name="Alikhan N.F."/>
            <person name="Baker D."/>
            <person name="Gharbi K."/>
            <person name="Hall N."/>
            <person name="Watson M."/>
            <person name="Adriaenssens E.M."/>
            <person name="Foster-Nyarko E."/>
            <person name="Jarju S."/>
            <person name="Secka A."/>
            <person name="Antonio M."/>
            <person name="Oren A."/>
            <person name="Chaudhuri R.R."/>
            <person name="La Ragione R."/>
            <person name="Hildebrand F."/>
            <person name="Pallen M.J."/>
        </authorList>
    </citation>
    <scope>NUCLEOTIDE SEQUENCE</scope>
    <source>
        <strain evidence="1">CHK195-26880</strain>
    </source>
</reference>
<name>A0A9D1KBV3_9FIRM</name>